<keyword evidence="3" id="KW-0238">DNA-binding</keyword>
<dbReference type="PANTHER" id="PTHR30126">
    <property type="entry name" value="HTH-TYPE TRANSCRIPTIONAL REGULATOR"/>
    <property type="match status" value="1"/>
</dbReference>
<dbReference type="SUPFAM" id="SSF46785">
    <property type="entry name" value="Winged helix' DNA-binding domain"/>
    <property type="match status" value="2"/>
</dbReference>
<dbReference type="PRINTS" id="PR00039">
    <property type="entry name" value="HTHLYSR"/>
</dbReference>
<evidence type="ECO:0000256" key="3">
    <source>
        <dbReference type="ARBA" id="ARBA00023125"/>
    </source>
</evidence>
<evidence type="ECO:0000256" key="2">
    <source>
        <dbReference type="ARBA" id="ARBA00023015"/>
    </source>
</evidence>
<dbReference type="PATRIC" id="fig|1367847.3.peg.3817"/>
<dbReference type="GO" id="GO:0000976">
    <property type="term" value="F:transcription cis-regulatory region binding"/>
    <property type="evidence" value="ECO:0007669"/>
    <property type="project" value="TreeGrafter"/>
</dbReference>
<accession>S5Y569</accession>
<dbReference type="PANTHER" id="PTHR30126:SF40">
    <property type="entry name" value="HTH-TYPE TRANSCRIPTIONAL REGULATOR GLTR"/>
    <property type="match status" value="1"/>
</dbReference>
<dbReference type="Proteomes" id="UP000015480">
    <property type="component" value="Plasmid pAMI4"/>
</dbReference>
<dbReference type="GO" id="GO:0003700">
    <property type="term" value="F:DNA-binding transcription factor activity"/>
    <property type="evidence" value="ECO:0007669"/>
    <property type="project" value="InterPro"/>
</dbReference>
<dbReference type="AlphaFoldDB" id="S5Y569"/>
<keyword evidence="4" id="KW-0804">Transcription</keyword>
<geneLocation type="plasmid" evidence="6 7">
    <name>pAMI4</name>
</geneLocation>
<protein>
    <submittedName>
        <fullName evidence="6">Transcriptional regulator, LysR family</fullName>
    </submittedName>
</protein>
<feature type="domain" description="HTH lysR-type" evidence="5">
    <location>
        <begin position="293"/>
        <end position="350"/>
    </location>
</feature>
<name>S5Y569_PARAH</name>
<evidence type="ECO:0000313" key="7">
    <source>
        <dbReference type="Proteomes" id="UP000015480"/>
    </source>
</evidence>
<proteinExistence type="inferred from homology"/>
<dbReference type="InterPro" id="IPR036388">
    <property type="entry name" value="WH-like_DNA-bd_sf"/>
</dbReference>
<dbReference type="Pfam" id="PF00126">
    <property type="entry name" value="HTH_1"/>
    <property type="match status" value="2"/>
</dbReference>
<dbReference type="Gene3D" id="1.10.10.10">
    <property type="entry name" value="Winged helix-like DNA-binding domain superfamily/Winged helix DNA-binding domain"/>
    <property type="match status" value="2"/>
</dbReference>
<dbReference type="PROSITE" id="PS50931">
    <property type="entry name" value="HTH_LYSR"/>
    <property type="match status" value="2"/>
</dbReference>
<dbReference type="eggNOG" id="COG0583">
    <property type="taxonomic scope" value="Bacteria"/>
</dbReference>
<keyword evidence="6" id="KW-0614">Plasmid</keyword>
<sequence length="566" mass="59794">MEARQLAQFLMACQCASHQEAALAAGVSRSTLSEAIAGLEAELGLTLFRRSGRAILPGPAGRWLFQEAADLLGLIEALARFPGAAQPLRIVSPLRFMFGRLYRASVPAARALNAQSPAILPRIRFASPYAAGLDVAGGYDDADLRLAYADLTAPGDVFLFDDDWVAVEGGTGDGPPEIWLPPLPEGESARIRDYCRANGLPDPAPVEEDVGVLARLGQARARTWLLAPYSLVAHGVAGGALPVHRLTPPLTSPVMAQVLSREPATMAAAEAFIALIRARIDLPPEPQLFAPAFTLRDLVAVDRLAKTGNTTRAARHLNITQPALSAALARVEETLGRPLFRRHSRGVTPVDPALDLIAEIAARIAGITQEARHVALQERQEVVIGHSAAAMLCPEIAGKMADGLAEWQRLLPGVKLRLIEAPARRLDLMLRAGELGIAIFDAPEGAGPGQRLCALGRLCQIGTGALVLPAEDEGIAMLSGLRSGVQGASLPLCAALARAGGATLLPERLARALAPDLPAHALQPARAMILRTSVTTDRSLGEAEQLLLSCLRRAFAGDDASDQAAR</sequence>
<keyword evidence="7" id="KW-1185">Reference proteome</keyword>
<dbReference type="RefSeq" id="WP_020952360.1">
    <property type="nucleotide sequence ID" value="NC_022049.1"/>
</dbReference>
<evidence type="ECO:0000256" key="1">
    <source>
        <dbReference type="ARBA" id="ARBA00009437"/>
    </source>
</evidence>
<keyword evidence="2" id="KW-0805">Transcription regulation</keyword>
<feature type="domain" description="HTH lysR-type" evidence="5">
    <location>
        <begin position="1"/>
        <end position="58"/>
    </location>
</feature>
<dbReference type="HOGENOM" id="CLU_029032_0_0_5"/>
<dbReference type="KEGG" id="pami:JCM7686_pAMI4p184"/>
<gene>
    <name evidence="6" type="ORF">JCM7686_pAMI4p184</name>
</gene>
<comment type="similarity">
    <text evidence="1">Belongs to the LysR transcriptional regulatory family.</text>
</comment>
<evidence type="ECO:0000313" key="6">
    <source>
        <dbReference type="EMBL" id="AGT10875.1"/>
    </source>
</evidence>
<dbReference type="InterPro" id="IPR036390">
    <property type="entry name" value="WH_DNA-bd_sf"/>
</dbReference>
<dbReference type="EMBL" id="CP006652">
    <property type="protein sequence ID" value="AGT10875.1"/>
    <property type="molecule type" value="Genomic_DNA"/>
</dbReference>
<reference evidence="6 7" key="1">
    <citation type="journal article" date="2014" name="BMC Genomics">
        <title>Architecture and functions of a multipartite genome of the methylotrophic bacterium Paracoccus aminophilus JCM 7686, containing primary and secondary chromids.</title>
        <authorList>
            <person name="Dziewit L."/>
            <person name="Czarnecki J."/>
            <person name="Wibberg D."/>
            <person name="Radlinska M."/>
            <person name="Mrozek P."/>
            <person name="Szymczak M."/>
            <person name="Schluter A."/>
            <person name="Puhler A."/>
            <person name="Bartosik D."/>
        </authorList>
    </citation>
    <scope>NUCLEOTIDE SEQUENCE [LARGE SCALE GENOMIC DNA]</scope>
    <source>
        <strain evidence="6">JCM 7686</strain>
        <plasmid evidence="7">Plasmid pAMI4</plasmid>
    </source>
</reference>
<dbReference type="OrthoDB" id="9803735at2"/>
<organism evidence="6 7">
    <name type="scientific">Paracoccus aminophilus JCM 7686</name>
    <dbReference type="NCBI Taxonomy" id="1367847"/>
    <lineage>
        <taxon>Bacteria</taxon>
        <taxon>Pseudomonadati</taxon>
        <taxon>Pseudomonadota</taxon>
        <taxon>Alphaproteobacteria</taxon>
        <taxon>Rhodobacterales</taxon>
        <taxon>Paracoccaceae</taxon>
        <taxon>Paracoccus</taxon>
    </lineage>
</organism>
<dbReference type="InterPro" id="IPR000847">
    <property type="entry name" value="LysR_HTH_N"/>
</dbReference>
<evidence type="ECO:0000259" key="5">
    <source>
        <dbReference type="PROSITE" id="PS50931"/>
    </source>
</evidence>
<evidence type="ECO:0000256" key="4">
    <source>
        <dbReference type="ARBA" id="ARBA00023163"/>
    </source>
</evidence>